<feature type="signal peptide" evidence="1">
    <location>
        <begin position="1"/>
        <end position="21"/>
    </location>
</feature>
<protein>
    <submittedName>
        <fullName evidence="2">Uncharacterized protein DUF4154</fullName>
    </submittedName>
</protein>
<evidence type="ECO:0000313" key="2">
    <source>
        <dbReference type="EMBL" id="TCO09834.1"/>
    </source>
</evidence>
<gene>
    <name evidence="2" type="ORF">EV194_102263</name>
</gene>
<keyword evidence="1" id="KW-0732">Signal</keyword>
<name>A0A4R2GLG2_9BACT</name>
<dbReference type="AlphaFoldDB" id="A0A4R2GLG2"/>
<organism evidence="2 3">
    <name type="scientific">Natronoflexus pectinivorans</name>
    <dbReference type="NCBI Taxonomy" id="682526"/>
    <lineage>
        <taxon>Bacteria</taxon>
        <taxon>Pseudomonadati</taxon>
        <taxon>Bacteroidota</taxon>
        <taxon>Bacteroidia</taxon>
        <taxon>Marinilabiliales</taxon>
        <taxon>Marinilabiliaceae</taxon>
        <taxon>Natronoflexus</taxon>
    </lineage>
</organism>
<dbReference type="Pfam" id="PF13689">
    <property type="entry name" value="DUF4154"/>
    <property type="match status" value="1"/>
</dbReference>
<feature type="chain" id="PRO_5020660193" evidence="1">
    <location>
        <begin position="22"/>
        <end position="170"/>
    </location>
</feature>
<reference evidence="2 3" key="1">
    <citation type="submission" date="2019-03" db="EMBL/GenBank/DDBJ databases">
        <title>Genomic Encyclopedia of Type Strains, Phase IV (KMG-IV): sequencing the most valuable type-strain genomes for metagenomic binning, comparative biology and taxonomic classification.</title>
        <authorList>
            <person name="Goeker M."/>
        </authorList>
    </citation>
    <scope>NUCLEOTIDE SEQUENCE [LARGE SCALE GENOMIC DNA]</scope>
    <source>
        <strain evidence="2 3">DSM 24179</strain>
    </source>
</reference>
<accession>A0A4R2GLG2</accession>
<comment type="caution">
    <text evidence="2">The sequence shown here is derived from an EMBL/GenBank/DDBJ whole genome shotgun (WGS) entry which is preliminary data.</text>
</comment>
<sequence>MKKTLLLLFMLALLCPAATSAGQIAKFKALFLFNFAQNIGWPGDANSGDFIITIVGDNEIVRELTELSQSRTIGGNRLVVRSAESIGSIDKTHIIYLAPDRCGILPDLISLKQNEPVLIVGGEQGLCEKGAGISFLMRDGRLRFQISPQNIERHGLNTSSRLIALGDEVR</sequence>
<proteinExistence type="predicted"/>
<dbReference type="RefSeq" id="WP_132432648.1">
    <property type="nucleotide sequence ID" value="NZ_SLWK01000002.1"/>
</dbReference>
<dbReference type="EMBL" id="SLWK01000002">
    <property type="protein sequence ID" value="TCO09834.1"/>
    <property type="molecule type" value="Genomic_DNA"/>
</dbReference>
<keyword evidence="3" id="KW-1185">Reference proteome</keyword>
<dbReference type="OrthoDB" id="1342147at2"/>
<evidence type="ECO:0000313" key="3">
    <source>
        <dbReference type="Proteomes" id="UP000295221"/>
    </source>
</evidence>
<dbReference type="Proteomes" id="UP000295221">
    <property type="component" value="Unassembled WGS sequence"/>
</dbReference>
<evidence type="ECO:0000256" key="1">
    <source>
        <dbReference type="SAM" id="SignalP"/>
    </source>
</evidence>
<dbReference type="InterPro" id="IPR025293">
    <property type="entry name" value="YfiR/HmsC-like"/>
</dbReference>